<dbReference type="AlphaFoldDB" id="A0A223KND4"/>
<dbReference type="InterPro" id="IPR011006">
    <property type="entry name" value="CheY-like_superfamily"/>
</dbReference>
<dbReference type="InterPro" id="IPR039420">
    <property type="entry name" value="WalR-like"/>
</dbReference>
<dbReference type="SMART" id="SM00862">
    <property type="entry name" value="Trans_reg_C"/>
    <property type="match status" value="1"/>
</dbReference>
<keyword evidence="5" id="KW-0805">Transcription regulation</keyword>
<keyword evidence="2" id="KW-0963">Cytoplasm</keyword>
<protein>
    <recommendedName>
        <fullName evidence="11">Heme response regulator HssR</fullName>
    </recommendedName>
</protein>
<name>A0A223KND4_9BACI</name>
<evidence type="ECO:0000313" key="16">
    <source>
        <dbReference type="EMBL" id="AST90907.1"/>
    </source>
</evidence>
<evidence type="ECO:0000256" key="10">
    <source>
        <dbReference type="ARBA" id="ARBA00037471"/>
    </source>
</evidence>
<evidence type="ECO:0000259" key="14">
    <source>
        <dbReference type="PROSITE" id="PS50110"/>
    </source>
</evidence>
<feature type="modified residue" description="4-aspartylphosphate" evidence="12">
    <location>
        <position position="52"/>
    </location>
</feature>
<evidence type="ECO:0000256" key="6">
    <source>
        <dbReference type="ARBA" id="ARBA00023026"/>
    </source>
</evidence>
<dbReference type="Gene3D" id="6.10.250.690">
    <property type="match status" value="1"/>
</dbReference>
<keyword evidence="9" id="KW-0804">Transcription</keyword>
<dbReference type="Gene3D" id="1.10.10.10">
    <property type="entry name" value="Winged helix-like DNA-binding domain superfamily/Winged helix DNA-binding domain"/>
    <property type="match status" value="1"/>
</dbReference>
<dbReference type="CDD" id="cd00383">
    <property type="entry name" value="trans_reg_C"/>
    <property type="match status" value="1"/>
</dbReference>
<dbReference type="InterPro" id="IPR036388">
    <property type="entry name" value="WH-like_DNA-bd_sf"/>
</dbReference>
<evidence type="ECO:0000259" key="15">
    <source>
        <dbReference type="PROSITE" id="PS51755"/>
    </source>
</evidence>
<evidence type="ECO:0000256" key="8">
    <source>
        <dbReference type="ARBA" id="ARBA00023159"/>
    </source>
</evidence>
<keyword evidence="17" id="KW-1185">Reference proteome</keyword>
<dbReference type="GO" id="GO:0000976">
    <property type="term" value="F:transcription cis-regulatory region binding"/>
    <property type="evidence" value="ECO:0007669"/>
    <property type="project" value="TreeGrafter"/>
</dbReference>
<dbReference type="SMART" id="SM00448">
    <property type="entry name" value="REC"/>
    <property type="match status" value="1"/>
</dbReference>
<proteinExistence type="predicted"/>
<evidence type="ECO:0000313" key="17">
    <source>
        <dbReference type="Proteomes" id="UP000215224"/>
    </source>
</evidence>
<accession>A0A223KND4</accession>
<evidence type="ECO:0000256" key="7">
    <source>
        <dbReference type="ARBA" id="ARBA00023125"/>
    </source>
</evidence>
<evidence type="ECO:0000256" key="12">
    <source>
        <dbReference type="PROSITE-ProRule" id="PRU00169"/>
    </source>
</evidence>
<dbReference type="GO" id="GO:0000156">
    <property type="term" value="F:phosphorelay response regulator activity"/>
    <property type="evidence" value="ECO:0007669"/>
    <property type="project" value="TreeGrafter"/>
</dbReference>
<evidence type="ECO:0000256" key="1">
    <source>
        <dbReference type="ARBA" id="ARBA00004496"/>
    </source>
</evidence>
<dbReference type="InterPro" id="IPR001867">
    <property type="entry name" value="OmpR/PhoB-type_DNA-bd"/>
</dbReference>
<feature type="DNA-binding region" description="OmpR/PhoB-type" evidence="13">
    <location>
        <begin position="125"/>
        <end position="223"/>
    </location>
</feature>
<keyword evidence="7 13" id="KW-0238">DNA-binding</keyword>
<dbReference type="GO" id="GO:0032993">
    <property type="term" value="C:protein-DNA complex"/>
    <property type="evidence" value="ECO:0007669"/>
    <property type="project" value="TreeGrafter"/>
</dbReference>
<dbReference type="RefSeq" id="WP_066410689.1">
    <property type="nucleotide sequence ID" value="NZ_CP018866.1"/>
</dbReference>
<gene>
    <name evidence="16" type="ORF">BC6307_06225</name>
</gene>
<dbReference type="PANTHER" id="PTHR48111:SF49">
    <property type="entry name" value="HEME RESPONSE REGULATOR HSSR"/>
    <property type="match status" value="1"/>
</dbReference>
<dbReference type="Pfam" id="PF00072">
    <property type="entry name" value="Response_reg"/>
    <property type="match status" value="1"/>
</dbReference>
<keyword evidence="3 12" id="KW-0597">Phosphoprotein</keyword>
<dbReference type="PROSITE" id="PS51755">
    <property type="entry name" value="OMPR_PHOB"/>
    <property type="match status" value="1"/>
</dbReference>
<sequence length="226" mass="26270">MSNILIVDGDRNILKLVNIHLTKQGYNVLEAKDGMEALQILKREKCSLAVVDVMMPYLDGFSLTKEIRSQYNIPIIILTAKSQIEDKEQGFQAGTDDYLVKPFEPKELTFRIKALLRRYDDQQVEHIIRIGNTTINKNSYEVKSGDRTILLPLKEFELLHFLMTKPSQVFSRQHLIEHIWGFDFEGDERTVDVHIKRLRERFSKMTDDFHIKTVRGVGYSLEAKGE</sequence>
<evidence type="ECO:0000256" key="3">
    <source>
        <dbReference type="ARBA" id="ARBA00022553"/>
    </source>
</evidence>
<evidence type="ECO:0000256" key="4">
    <source>
        <dbReference type="ARBA" id="ARBA00023012"/>
    </source>
</evidence>
<dbReference type="Gene3D" id="3.40.50.2300">
    <property type="match status" value="1"/>
</dbReference>
<reference evidence="16 17" key="1">
    <citation type="submission" date="2016-12" db="EMBL/GenBank/DDBJ databases">
        <title>The whole genome sequencing and assembly of Bacillus cohnii DSM 6307T strain.</title>
        <authorList>
            <person name="Lee Y.-J."/>
            <person name="Yi H."/>
            <person name="Bahn Y.-S."/>
            <person name="Kim J.F."/>
            <person name="Lee D.-W."/>
        </authorList>
    </citation>
    <scope>NUCLEOTIDE SEQUENCE [LARGE SCALE GENOMIC DNA]</scope>
    <source>
        <strain evidence="16 17">DSM 6307</strain>
    </source>
</reference>
<dbReference type="PROSITE" id="PS50110">
    <property type="entry name" value="RESPONSE_REGULATORY"/>
    <property type="match status" value="1"/>
</dbReference>
<dbReference type="GO" id="GO:0006355">
    <property type="term" value="P:regulation of DNA-templated transcription"/>
    <property type="evidence" value="ECO:0007669"/>
    <property type="project" value="InterPro"/>
</dbReference>
<dbReference type="KEGG" id="bcoh:BC6307_06225"/>
<dbReference type="STRING" id="1314751.GCA_001591425_00040"/>
<organism evidence="16 17">
    <name type="scientific">Sutcliffiella cohnii</name>
    <dbReference type="NCBI Taxonomy" id="33932"/>
    <lineage>
        <taxon>Bacteria</taxon>
        <taxon>Bacillati</taxon>
        <taxon>Bacillota</taxon>
        <taxon>Bacilli</taxon>
        <taxon>Bacillales</taxon>
        <taxon>Bacillaceae</taxon>
        <taxon>Sutcliffiella</taxon>
    </lineage>
</organism>
<dbReference type="Proteomes" id="UP000215224">
    <property type="component" value="Chromosome"/>
</dbReference>
<feature type="domain" description="OmpR/PhoB-type" evidence="15">
    <location>
        <begin position="125"/>
        <end position="223"/>
    </location>
</feature>
<feature type="domain" description="Response regulatory" evidence="14">
    <location>
        <begin position="3"/>
        <end position="116"/>
    </location>
</feature>
<evidence type="ECO:0000256" key="11">
    <source>
        <dbReference type="ARBA" id="ARBA00039976"/>
    </source>
</evidence>
<dbReference type="CDD" id="cd17574">
    <property type="entry name" value="REC_OmpR"/>
    <property type="match status" value="1"/>
</dbReference>
<evidence type="ECO:0000256" key="2">
    <source>
        <dbReference type="ARBA" id="ARBA00022490"/>
    </source>
</evidence>
<dbReference type="EMBL" id="CP018866">
    <property type="protein sequence ID" value="AST90907.1"/>
    <property type="molecule type" value="Genomic_DNA"/>
</dbReference>
<comment type="function">
    <text evidence="10">Member of the two-component regulatory system HssS/HssR involved in intracellular heme homeostasis and tempering of staphylococcal virulence. Phosphorylated HssR binds to a direct repeat sequence within hrtAB promoter and activates the expression of hrtAB, an efflux pump, in response to extracellular heme, hemin, hemoglobin or blood.</text>
</comment>
<evidence type="ECO:0000256" key="13">
    <source>
        <dbReference type="PROSITE-ProRule" id="PRU01091"/>
    </source>
</evidence>
<dbReference type="InterPro" id="IPR001789">
    <property type="entry name" value="Sig_transdc_resp-reg_receiver"/>
</dbReference>
<evidence type="ECO:0000256" key="9">
    <source>
        <dbReference type="ARBA" id="ARBA00023163"/>
    </source>
</evidence>
<dbReference type="FunFam" id="1.10.10.10:FF:000018">
    <property type="entry name" value="DNA-binding response regulator ResD"/>
    <property type="match status" value="1"/>
</dbReference>
<keyword evidence="8" id="KW-0010">Activator</keyword>
<dbReference type="GO" id="GO:0005829">
    <property type="term" value="C:cytosol"/>
    <property type="evidence" value="ECO:0007669"/>
    <property type="project" value="TreeGrafter"/>
</dbReference>
<dbReference type="Pfam" id="PF00486">
    <property type="entry name" value="Trans_reg_C"/>
    <property type="match status" value="1"/>
</dbReference>
<dbReference type="SUPFAM" id="SSF52172">
    <property type="entry name" value="CheY-like"/>
    <property type="match status" value="1"/>
</dbReference>
<keyword evidence="6" id="KW-0843">Virulence</keyword>
<dbReference type="PANTHER" id="PTHR48111">
    <property type="entry name" value="REGULATOR OF RPOS"/>
    <property type="match status" value="1"/>
</dbReference>
<keyword evidence="4" id="KW-0902">Two-component regulatory system</keyword>
<evidence type="ECO:0000256" key="5">
    <source>
        <dbReference type="ARBA" id="ARBA00023015"/>
    </source>
</evidence>
<comment type="subcellular location">
    <subcellularLocation>
        <location evidence="1">Cytoplasm</location>
    </subcellularLocation>
</comment>